<reference evidence="2" key="1">
    <citation type="thesis" date="2020" institute="ProQuest LLC" country="789 East Eisenhower Parkway, Ann Arbor, MI, USA">
        <title>Comparative Genomics and Chromosome Evolution.</title>
        <authorList>
            <person name="Mudd A.B."/>
        </authorList>
    </citation>
    <scope>NUCLEOTIDE SEQUENCE</scope>
    <source>
        <strain evidence="2">237g6f4</strain>
        <tissue evidence="2">Blood</tissue>
    </source>
</reference>
<gene>
    <name evidence="2" type="ORF">GDO81_023048</name>
</gene>
<evidence type="ECO:0000256" key="1">
    <source>
        <dbReference type="SAM" id="Phobius"/>
    </source>
</evidence>
<dbReference type="PANTHER" id="PTHR11388">
    <property type="entry name" value="ORGANIC ANION TRANSPORTER"/>
    <property type="match status" value="1"/>
</dbReference>
<evidence type="ECO:0000313" key="3">
    <source>
        <dbReference type="Proteomes" id="UP000824782"/>
    </source>
</evidence>
<proteinExistence type="predicted"/>
<comment type="caution">
    <text evidence="2">The sequence shown here is derived from an EMBL/GenBank/DDBJ whole genome shotgun (WGS) entry which is preliminary data.</text>
</comment>
<dbReference type="Proteomes" id="UP000824782">
    <property type="component" value="Unassembled WGS sequence"/>
</dbReference>
<dbReference type="Pfam" id="PF03137">
    <property type="entry name" value="OATP"/>
    <property type="match status" value="1"/>
</dbReference>
<organism evidence="2 3">
    <name type="scientific">Engystomops pustulosus</name>
    <name type="common">Tungara frog</name>
    <name type="synonym">Physalaemus pustulosus</name>
    <dbReference type="NCBI Taxonomy" id="76066"/>
    <lineage>
        <taxon>Eukaryota</taxon>
        <taxon>Metazoa</taxon>
        <taxon>Chordata</taxon>
        <taxon>Craniata</taxon>
        <taxon>Vertebrata</taxon>
        <taxon>Euteleostomi</taxon>
        <taxon>Amphibia</taxon>
        <taxon>Batrachia</taxon>
        <taxon>Anura</taxon>
        <taxon>Neobatrachia</taxon>
        <taxon>Hyloidea</taxon>
        <taxon>Leptodactylidae</taxon>
        <taxon>Leiuperinae</taxon>
        <taxon>Engystomops</taxon>
    </lineage>
</organism>
<dbReference type="AlphaFoldDB" id="A0AAV6YM43"/>
<dbReference type="GO" id="GO:0016323">
    <property type="term" value="C:basolateral plasma membrane"/>
    <property type="evidence" value="ECO:0007669"/>
    <property type="project" value="TreeGrafter"/>
</dbReference>
<keyword evidence="1" id="KW-1133">Transmembrane helix</keyword>
<dbReference type="GO" id="GO:0015347">
    <property type="term" value="F:sodium-independent organic anion transmembrane transporter activity"/>
    <property type="evidence" value="ECO:0007669"/>
    <property type="project" value="TreeGrafter"/>
</dbReference>
<feature type="transmembrane region" description="Helical" evidence="1">
    <location>
        <begin position="29"/>
        <end position="50"/>
    </location>
</feature>
<keyword evidence="1" id="KW-0812">Transmembrane</keyword>
<dbReference type="EMBL" id="WNYA01022831">
    <property type="protein sequence ID" value="KAG8538237.1"/>
    <property type="molecule type" value="Genomic_DNA"/>
</dbReference>
<evidence type="ECO:0000313" key="2">
    <source>
        <dbReference type="EMBL" id="KAG8538237.1"/>
    </source>
</evidence>
<dbReference type="PANTHER" id="PTHR11388:SF89">
    <property type="entry name" value="SOLUTE CARRIER ORGANIC ANION TRANSPORTER FAMILY MEMBER 1B3"/>
    <property type="match status" value="1"/>
</dbReference>
<keyword evidence="1" id="KW-0472">Membrane</keyword>
<dbReference type="GO" id="GO:0043252">
    <property type="term" value="P:sodium-independent organic anion transport"/>
    <property type="evidence" value="ECO:0007669"/>
    <property type="project" value="TreeGrafter"/>
</dbReference>
<accession>A0AAV6YM43</accession>
<protein>
    <submittedName>
        <fullName evidence="2">Uncharacterized protein</fullName>
    </submittedName>
</protein>
<dbReference type="InterPro" id="IPR004156">
    <property type="entry name" value="OATP"/>
</dbReference>
<dbReference type="GO" id="GO:0015125">
    <property type="term" value="F:bile acid transmembrane transporter activity"/>
    <property type="evidence" value="ECO:0007669"/>
    <property type="project" value="TreeGrafter"/>
</dbReference>
<name>A0AAV6YM43_ENGPU</name>
<sequence length="77" mass="8349">MAGALLIASAPLFLRRCLPSELKSLGVGVYMLLIRTLAGIPSPIYFGALIDKTCLMWGTKPCGGRGACRMYDTHSFR</sequence>
<keyword evidence="3" id="KW-1185">Reference proteome</keyword>